<dbReference type="HAMAP" id="MF_02128">
    <property type="entry name" value="TMP_kinase"/>
    <property type="match status" value="1"/>
</dbReference>
<comment type="caution">
    <text evidence="2">Lacks conserved residue(s) required for the propagation of feature annotation.</text>
</comment>
<evidence type="ECO:0000259" key="4">
    <source>
        <dbReference type="Pfam" id="PF02769"/>
    </source>
</evidence>
<feature type="binding site" evidence="2">
    <location>
        <position position="121"/>
    </location>
    <ligand>
        <name>Mg(2+)</name>
        <dbReference type="ChEBI" id="CHEBI:18420"/>
        <label>1</label>
    </ligand>
</feature>
<feature type="binding site" evidence="2">
    <location>
        <position position="50"/>
    </location>
    <ligand>
        <name>substrate</name>
    </ligand>
</feature>
<dbReference type="InterPro" id="IPR036676">
    <property type="entry name" value="PurM-like_C_sf"/>
</dbReference>
<keyword evidence="2" id="KW-0547">Nucleotide-binding</keyword>
<evidence type="ECO:0000256" key="1">
    <source>
        <dbReference type="ARBA" id="ARBA00022977"/>
    </source>
</evidence>
<name>G6XI24_9PROT</name>
<keyword evidence="6" id="KW-1185">Reference proteome</keyword>
<keyword evidence="2 5" id="KW-0418">Kinase</keyword>
<comment type="similarity">
    <text evidence="2">Belongs to the thiamine-monophosphate kinase family.</text>
</comment>
<sequence length="315" mass="33467">MLGEFDFIARHFQPLAGAGSLDLRDDCALLDCPAGEEIALSTDTMVENVHFLPDDPPETLGRKLLRCNLSDLAAMGAKPHAYTLNITVPRDGMHDDAWFGAFSSGLKADQQRFGVTLLGGDTTSTAGPLVLSATVFGRLRKGCALRRNGARSGDSLWVTGTIGDAALGLLVLQGVLCDPTGFLAERYRIPQPRTGLALNGIVSAAMDISDGLVQDCGHMARESRVALEFVASAVPASEAASASGEQWLERRLTGGDDYELLLACPHQNEHALQMACATGNVPVHRIGRVISGSGVRVLAADGSLMRMEKGGWQHF</sequence>
<dbReference type="GO" id="GO:0009030">
    <property type="term" value="F:thiamine-phosphate kinase activity"/>
    <property type="evidence" value="ECO:0007669"/>
    <property type="project" value="UniProtKB-UniRule"/>
</dbReference>
<feature type="binding site" evidence="2">
    <location>
        <position position="71"/>
    </location>
    <ligand>
        <name>Mg(2+)</name>
        <dbReference type="ChEBI" id="CHEBI:18420"/>
        <label>3</label>
    </ligand>
</feature>
<dbReference type="UniPathway" id="UPA00060">
    <property type="reaction ID" value="UER00142"/>
</dbReference>
<dbReference type="GO" id="GO:0009229">
    <property type="term" value="P:thiamine diphosphate biosynthetic process"/>
    <property type="evidence" value="ECO:0007669"/>
    <property type="project" value="UniProtKB-UniRule"/>
</dbReference>
<keyword evidence="2" id="KW-0067">ATP-binding</keyword>
<feature type="binding site" evidence="2">
    <location>
        <position position="41"/>
    </location>
    <ligand>
        <name>Mg(2+)</name>
        <dbReference type="ChEBI" id="CHEBI:18420"/>
        <label>4</label>
    </ligand>
</feature>
<dbReference type="Pfam" id="PF02769">
    <property type="entry name" value="AIRS_C"/>
    <property type="match status" value="1"/>
</dbReference>
<feature type="binding site" evidence="2">
    <location>
        <position position="26"/>
    </location>
    <ligand>
        <name>Mg(2+)</name>
        <dbReference type="ChEBI" id="CHEBI:18420"/>
        <label>4</label>
    </ligand>
</feature>
<dbReference type="PANTHER" id="PTHR30270:SF0">
    <property type="entry name" value="THIAMINE-MONOPHOSPHATE KINASE"/>
    <property type="match status" value="1"/>
</dbReference>
<dbReference type="Gene3D" id="3.90.650.10">
    <property type="entry name" value="PurM-like C-terminal domain"/>
    <property type="match status" value="1"/>
</dbReference>
<dbReference type="PANTHER" id="PTHR30270">
    <property type="entry name" value="THIAMINE-MONOPHOSPHATE KINASE"/>
    <property type="match status" value="1"/>
</dbReference>
<feature type="binding site" evidence="2">
    <location>
        <position position="71"/>
    </location>
    <ligand>
        <name>Mg(2+)</name>
        <dbReference type="ChEBI" id="CHEBI:18420"/>
        <label>4</label>
    </ligand>
</feature>
<keyword evidence="2" id="KW-0479">Metal-binding</keyword>
<keyword evidence="2" id="KW-0460">Magnesium</keyword>
<keyword evidence="1 2" id="KW-0784">Thiamine biosynthesis</keyword>
<feature type="binding site" evidence="2">
    <location>
        <position position="26"/>
    </location>
    <ligand>
        <name>Mg(2+)</name>
        <dbReference type="ChEBI" id="CHEBI:18420"/>
        <label>3</label>
    </ligand>
</feature>
<dbReference type="Gene3D" id="3.30.1330.10">
    <property type="entry name" value="PurM-like, N-terminal domain"/>
    <property type="match status" value="1"/>
</dbReference>
<reference evidence="5 6" key="1">
    <citation type="submission" date="2011-10" db="EMBL/GenBank/DDBJ databases">
        <title>Genome sequence of Gluconobacter morbifer G707, isolated from Drosophila gut.</title>
        <authorList>
            <person name="Lee W.-J."/>
            <person name="Kim E.-K."/>
        </authorList>
    </citation>
    <scope>NUCLEOTIDE SEQUENCE [LARGE SCALE GENOMIC DNA]</scope>
    <source>
        <strain evidence="5 6">G707</strain>
    </source>
</reference>
<dbReference type="InterPro" id="IPR006283">
    <property type="entry name" value="ThiL-like"/>
</dbReference>
<evidence type="ECO:0000313" key="6">
    <source>
        <dbReference type="Proteomes" id="UP000004949"/>
    </source>
</evidence>
<dbReference type="RefSeq" id="WP_008851381.1">
    <property type="nucleotide sequence ID" value="NZ_AGQV01000002.1"/>
</dbReference>
<dbReference type="GO" id="GO:0000287">
    <property type="term" value="F:magnesium ion binding"/>
    <property type="evidence" value="ECO:0007669"/>
    <property type="project" value="UniProtKB-UniRule"/>
</dbReference>
<feature type="binding site" evidence="2">
    <location>
        <position position="210"/>
    </location>
    <ligand>
        <name>Mg(2+)</name>
        <dbReference type="ChEBI" id="CHEBI:18420"/>
        <label>5</label>
    </ligand>
</feature>
<feature type="binding site" evidence="2">
    <location>
        <position position="147"/>
    </location>
    <ligand>
        <name>ATP</name>
        <dbReference type="ChEBI" id="CHEBI:30616"/>
    </ligand>
</feature>
<dbReference type="GO" id="GO:0009228">
    <property type="term" value="P:thiamine biosynthetic process"/>
    <property type="evidence" value="ECO:0007669"/>
    <property type="project" value="UniProtKB-KW"/>
</dbReference>
<dbReference type="eggNOG" id="COG0611">
    <property type="taxonomic scope" value="Bacteria"/>
</dbReference>
<dbReference type="Pfam" id="PF00586">
    <property type="entry name" value="AIRS"/>
    <property type="match status" value="1"/>
</dbReference>
<feature type="binding site" evidence="2">
    <location>
        <position position="42"/>
    </location>
    <ligand>
        <name>Mg(2+)</name>
        <dbReference type="ChEBI" id="CHEBI:18420"/>
        <label>1</label>
    </ligand>
</feature>
<feature type="binding site" evidence="2">
    <location>
        <position position="207"/>
    </location>
    <ligand>
        <name>Mg(2+)</name>
        <dbReference type="ChEBI" id="CHEBI:18420"/>
        <label>3</label>
    </ligand>
</feature>
<dbReference type="CDD" id="cd02194">
    <property type="entry name" value="ThiL"/>
    <property type="match status" value="1"/>
</dbReference>
<comment type="pathway">
    <text evidence="2">Cofactor biosynthesis; thiamine diphosphate biosynthesis; thiamine diphosphate from thiamine phosphate: step 1/1.</text>
</comment>
<dbReference type="EC" id="2.7.4.16" evidence="2"/>
<dbReference type="InterPro" id="IPR010918">
    <property type="entry name" value="PurM-like_C_dom"/>
</dbReference>
<proteinExistence type="inferred from homology"/>
<feature type="binding site" evidence="2">
    <location>
        <position position="312"/>
    </location>
    <ligand>
        <name>substrate</name>
    </ligand>
</feature>
<dbReference type="InterPro" id="IPR036921">
    <property type="entry name" value="PurM-like_N_sf"/>
</dbReference>
<feature type="binding site" evidence="2">
    <location>
        <position position="43"/>
    </location>
    <ligand>
        <name>Mg(2+)</name>
        <dbReference type="ChEBI" id="CHEBI:18420"/>
        <label>2</label>
    </ligand>
</feature>
<gene>
    <name evidence="2" type="primary">thiL</name>
    <name evidence="5" type="ORF">GMO_12340</name>
</gene>
<organism evidence="5 6">
    <name type="scientific">Gluconobacter morbifer G707</name>
    <dbReference type="NCBI Taxonomy" id="1088869"/>
    <lineage>
        <taxon>Bacteria</taxon>
        <taxon>Pseudomonadati</taxon>
        <taxon>Pseudomonadota</taxon>
        <taxon>Alphaproteobacteria</taxon>
        <taxon>Acetobacterales</taxon>
        <taxon>Acetobacteraceae</taxon>
        <taxon>Gluconobacter</taxon>
    </lineage>
</organism>
<dbReference type="AlphaFoldDB" id="G6XI24"/>
<dbReference type="SUPFAM" id="SSF55326">
    <property type="entry name" value="PurM N-terminal domain-like"/>
    <property type="match status" value="1"/>
</dbReference>
<evidence type="ECO:0000256" key="2">
    <source>
        <dbReference type="HAMAP-Rule" id="MF_02128"/>
    </source>
</evidence>
<dbReference type="InterPro" id="IPR016188">
    <property type="entry name" value="PurM-like_N"/>
</dbReference>
<dbReference type="EMBL" id="AGQV01000002">
    <property type="protein sequence ID" value="EHH68464.1"/>
    <property type="molecule type" value="Genomic_DNA"/>
</dbReference>
<keyword evidence="2" id="KW-0808">Transferase</keyword>
<dbReference type="PIRSF" id="PIRSF005303">
    <property type="entry name" value="Thiam_monoph_kin"/>
    <property type="match status" value="1"/>
</dbReference>
<feature type="binding site" evidence="2">
    <location>
        <begin position="120"/>
        <end position="121"/>
    </location>
    <ligand>
        <name>ATP</name>
        <dbReference type="ChEBI" id="CHEBI:30616"/>
    </ligand>
</feature>
<protein>
    <recommendedName>
        <fullName evidence="2">Thiamine-monophosphate kinase</fullName>
        <shortName evidence="2">TMP kinase</shortName>
        <shortName evidence="2">Thiamine-phosphate kinase</shortName>
        <ecNumber evidence="2">2.7.4.16</ecNumber>
    </recommendedName>
</protein>
<dbReference type="STRING" id="1088869.GMO_12340"/>
<evidence type="ECO:0000313" key="5">
    <source>
        <dbReference type="EMBL" id="EHH68464.1"/>
    </source>
</evidence>
<feature type="binding site" evidence="2">
    <location>
        <position position="71"/>
    </location>
    <ligand>
        <name>Mg(2+)</name>
        <dbReference type="ChEBI" id="CHEBI:18420"/>
        <label>2</label>
    </ligand>
</feature>
<comment type="catalytic activity">
    <reaction evidence="2">
        <text>thiamine phosphate + ATP = thiamine diphosphate + ADP</text>
        <dbReference type="Rhea" id="RHEA:15913"/>
        <dbReference type="ChEBI" id="CHEBI:30616"/>
        <dbReference type="ChEBI" id="CHEBI:37575"/>
        <dbReference type="ChEBI" id="CHEBI:58937"/>
        <dbReference type="ChEBI" id="CHEBI:456216"/>
        <dbReference type="EC" id="2.7.4.16"/>
    </reaction>
</comment>
<comment type="miscellaneous">
    <text evidence="2">Reaction mechanism of ThiL seems to utilize a direct, inline transfer of the gamma-phosphate of ATP to TMP rather than a phosphorylated enzyme intermediate.</text>
</comment>
<feature type="domain" description="PurM-like N-terminal" evidence="3">
    <location>
        <begin position="25"/>
        <end position="138"/>
    </location>
</feature>
<evidence type="ECO:0000259" key="3">
    <source>
        <dbReference type="Pfam" id="PF00586"/>
    </source>
</evidence>
<dbReference type="Proteomes" id="UP000004949">
    <property type="component" value="Unassembled WGS sequence"/>
</dbReference>
<feature type="binding site" evidence="2">
    <location>
        <position position="43"/>
    </location>
    <ligand>
        <name>Mg(2+)</name>
        <dbReference type="ChEBI" id="CHEBI:18420"/>
        <label>1</label>
    </ligand>
</feature>
<comment type="caution">
    <text evidence="5">The sequence shown here is derived from an EMBL/GenBank/DDBJ whole genome shotgun (WGS) entry which is preliminary data.</text>
</comment>
<dbReference type="OrthoDB" id="9802811at2"/>
<dbReference type="PATRIC" id="fig|1088869.3.peg.1237"/>
<feature type="binding site" evidence="2">
    <location>
        <position position="209"/>
    </location>
    <ligand>
        <name>ATP</name>
        <dbReference type="ChEBI" id="CHEBI:30616"/>
    </ligand>
</feature>
<dbReference type="SUPFAM" id="SSF56042">
    <property type="entry name" value="PurM C-terminal domain-like"/>
    <property type="match status" value="1"/>
</dbReference>
<feature type="binding site" evidence="2">
    <location>
        <position position="256"/>
    </location>
    <ligand>
        <name>substrate</name>
    </ligand>
</feature>
<comment type="function">
    <text evidence="2">Catalyzes the ATP-dependent phosphorylation of thiamine-monophosphate (TMP) to form thiamine-pyrophosphate (TPP), the active form of vitamin B1.</text>
</comment>
<dbReference type="GO" id="GO:0005524">
    <property type="term" value="F:ATP binding"/>
    <property type="evidence" value="ECO:0007669"/>
    <property type="project" value="UniProtKB-UniRule"/>
</dbReference>
<feature type="domain" description="PurM-like C-terminal" evidence="4">
    <location>
        <begin position="151"/>
        <end position="297"/>
    </location>
</feature>
<dbReference type="NCBIfam" id="TIGR01379">
    <property type="entry name" value="thiL"/>
    <property type="match status" value="1"/>
</dbReference>
<accession>G6XI24</accession>